<dbReference type="GO" id="GO:0016887">
    <property type="term" value="F:ATP hydrolysis activity"/>
    <property type="evidence" value="ECO:0007669"/>
    <property type="project" value="TreeGrafter"/>
</dbReference>
<dbReference type="PROSITE" id="PS51194">
    <property type="entry name" value="HELICASE_CTER"/>
    <property type="match status" value="1"/>
</dbReference>
<dbReference type="InterPro" id="IPR045628">
    <property type="entry name" value="Lhr_WH_dom"/>
</dbReference>
<keyword evidence="5" id="KW-0378">Hydrolase</keyword>
<dbReference type="GO" id="GO:0005524">
    <property type="term" value="F:ATP binding"/>
    <property type="evidence" value="ECO:0007669"/>
    <property type="project" value="UniProtKB-KW"/>
</dbReference>
<evidence type="ECO:0000259" key="4">
    <source>
        <dbReference type="PROSITE" id="PS51194"/>
    </source>
</evidence>
<dbReference type="InterPro" id="IPR052511">
    <property type="entry name" value="ATP-dep_Helicase"/>
</dbReference>
<sequence length="724" mass="79682">MSALTLLTPQLRHGITDVLRWSGLRPVQEASIPPVLAGVNVVILAPTAGGKTEAAFLPALDVVLREGLPGVSVLYVSPLVALLNNQEARAETLAGLVGMSAFKWHGGVNQSARRNFLDDPAQVLLTTPESLEAMLIGRSVPVADLFVNLRFVIIDEVHAFASSDRGAHLIAVMERLAALSQHDVQRIGLSATVLNPAEIGRWMKGRSARRGRVVRPDVLGRDRQARITAFTEAELAAGAAYSRLQAQVTTGKSLIFTESRVDAEKIASTLHRAGHLDFVGTYHSAISLEARGQAEDAMNGSEFRTVCLACTSAMELGIDIGDLDRVVQWSPPGSVSSLLQRWGRTGRREGRPQSTTIYAHNPWEMLTALAEVSLAQEGWAEPVHPRTRAYHILFQQILNRVMQSGGMGAEKIWTELNGISAFRDITSAEYSEIIAHLTKTEILTAVSGVLVLGDQAEKRLGAKRFQALITSFDTPDVYTVRDVKNHYEVGQLESWFVDELRQSLDEDEHPVILLTGRPWQVMRIHDVTATIDVQADQSGQPPKWQAGTPRLMEERLAWRHRELLVSNEVPDWLNAAAQAQLTALRGQHQMLNGKLIPWQRVGRKLILHTYAGTRINKTLELVLKAVLGKASSDNFTVTAELSERQDVNAAFAALRGAADGVPSEQQHELTRMLKPMRLSKYQAFLPDAFGQTIVADHLLDFEGLQAYLSARKQELELAPEGRQA</sequence>
<feature type="domain" description="Helicase C-terminal" evidence="4">
    <location>
        <begin position="242"/>
        <end position="391"/>
    </location>
</feature>
<dbReference type="InterPro" id="IPR014001">
    <property type="entry name" value="Helicase_ATP-bd"/>
</dbReference>
<dbReference type="Pfam" id="PF00270">
    <property type="entry name" value="DEAD"/>
    <property type="match status" value="1"/>
</dbReference>
<dbReference type="Pfam" id="PF19306">
    <property type="entry name" value="WHD_Lhr"/>
    <property type="match status" value="1"/>
</dbReference>
<dbReference type="OrthoDB" id="9774462at2"/>
<evidence type="ECO:0000313" key="5">
    <source>
        <dbReference type="EMBL" id="SEJ17561.1"/>
    </source>
</evidence>
<dbReference type="Proteomes" id="UP000199223">
    <property type="component" value="Unassembled WGS sequence"/>
</dbReference>
<dbReference type="SMART" id="SM00487">
    <property type="entry name" value="DEXDc"/>
    <property type="match status" value="1"/>
</dbReference>
<keyword evidence="2" id="KW-0067">ATP-binding</keyword>
<evidence type="ECO:0000313" key="6">
    <source>
        <dbReference type="Proteomes" id="UP000199223"/>
    </source>
</evidence>
<dbReference type="InterPro" id="IPR001650">
    <property type="entry name" value="Helicase_C-like"/>
</dbReference>
<keyword evidence="6" id="KW-1185">Reference proteome</keyword>
<feature type="domain" description="Helicase ATP-binding" evidence="3">
    <location>
        <begin position="32"/>
        <end position="211"/>
    </location>
</feature>
<keyword evidence="1" id="KW-0547">Nucleotide-binding</keyword>
<dbReference type="PANTHER" id="PTHR47962:SF5">
    <property type="entry name" value="ATP-DEPENDENT HELICASE LHR-RELATED"/>
    <property type="match status" value="1"/>
</dbReference>
<evidence type="ECO:0000256" key="1">
    <source>
        <dbReference type="ARBA" id="ARBA00022741"/>
    </source>
</evidence>
<dbReference type="STRING" id="856736.SAMN04488058_104211"/>
<reference evidence="6" key="1">
    <citation type="submission" date="2016-10" db="EMBL/GenBank/DDBJ databases">
        <authorList>
            <person name="Varghese N."/>
            <person name="Submissions S."/>
        </authorList>
    </citation>
    <scope>NUCLEOTIDE SEQUENCE [LARGE SCALE GENOMIC DNA]</scope>
    <source>
        <strain evidence="6">CGMCC 1.10218</strain>
    </source>
</reference>
<gene>
    <name evidence="5" type="ORF">SAMN04488058_104211</name>
</gene>
<dbReference type="PROSITE" id="PS51192">
    <property type="entry name" value="HELICASE_ATP_BIND_1"/>
    <property type="match status" value="1"/>
</dbReference>
<dbReference type="AlphaFoldDB" id="A0A1H6WKM3"/>
<dbReference type="EMBL" id="FNZA01000004">
    <property type="protein sequence ID" value="SEJ17561.1"/>
    <property type="molecule type" value="Genomic_DNA"/>
</dbReference>
<dbReference type="GO" id="GO:0003677">
    <property type="term" value="F:DNA binding"/>
    <property type="evidence" value="ECO:0007669"/>
    <property type="project" value="TreeGrafter"/>
</dbReference>
<dbReference type="PANTHER" id="PTHR47962">
    <property type="entry name" value="ATP-DEPENDENT HELICASE LHR-RELATED-RELATED"/>
    <property type="match status" value="1"/>
</dbReference>
<evidence type="ECO:0000259" key="3">
    <source>
        <dbReference type="PROSITE" id="PS51192"/>
    </source>
</evidence>
<dbReference type="GO" id="GO:0004386">
    <property type="term" value="F:helicase activity"/>
    <property type="evidence" value="ECO:0007669"/>
    <property type="project" value="UniProtKB-KW"/>
</dbReference>
<accession>A0A1H6WKM3</accession>
<organism evidence="5 6">
    <name type="scientific">Deinococcus reticulitermitis</name>
    <dbReference type="NCBI Taxonomy" id="856736"/>
    <lineage>
        <taxon>Bacteria</taxon>
        <taxon>Thermotogati</taxon>
        <taxon>Deinococcota</taxon>
        <taxon>Deinococci</taxon>
        <taxon>Deinococcales</taxon>
        <taxon>Deinococcaceae</taxon>
        <taxon>Deinococcus</taxon>
    </lineage>
</organism>
<name>A0A1H6WKM3_9DEIO</name>
<dbReference type="SMART" id="SM00490">
    <property type="entry name" value="HELICc"/>
    <property type="match status" value="1"/>
</dbReference>
<dbReference type="Gene3D" id="3.40.50.300">
    <property type="entry name" value="P-loop containing nucleotide triphosphate hydrolases"/>
    <property type="match status" value="2"/>
</dbReference>
<keyword evidence="5" id="KW-0347">Helicase</keyword>
<dbReference type="Pfam" id="PF00271">
    <property type="entry name" value="Helicase_C"/>
    <property type="match status" value="1"/>
</dbReference>
<dbReference type="RefSeq" id="WP_092263964.1">
    <property type="nucleotide sequence ID" value="NZ_FNZA01000004.1"/>
</dbReference>
<dbReference type="SUPFAM" id="SSF52540">
    <property type="entry name" value="P-loop containing nucleoside triphosphate hydrolases"/>
    <property type="match status" value="1"/>
</dbReference>
<protein>
    <submittedName>
        <fullName evidence="5">ATP-dependent helicase Lhr and Lhr-like helicase</fullName>
    </submittedName>
</protein>
<proteinExistence type="predicted"/>
<dbReference type="InterPro" id="IPR027417">
    <property type="entry name" value="P-loop_NTPase"/>
</dbReference>
<dbReference type="InterPro" id="IPR011545">
    <property type="entry name" value="DEAD/DEAH_box_helicase_dom"/>
</dbReference>
<evidence type="ECO:0000256" key="2">
    <source>
        <dbReference type="ARBA" id="ARBA00022840"/>
    </source>
</evidence>